<evidence type="ECO:0000313" key="2">
    <source>
        <dbReference type="Proteomes" id="UP000800036"/>
    </source>
</evidence>
<dbReference type="EMBL" id="ML976701">
    <property type="protein sequence ID" value="KAF1970411.1"/>
    <property type="molecule type" value="Genomic_DNA"/>
</dbReference>
<sequence>MLVGMPELEAAYLASCFCYSPPSTTKEVSEETGYFRQTEQFTEDAEFQPGMTHGSLFLGQPFNGSRDSPRSYTLATSFRHAAQGSVSFISNCMSISVALRFAGAMFQIPPGLCSVQILHHVTSAAKDAFLPHIYREPCRGPIKSSFEAVWAEKDSVASISGRSPPIPTAARVQG</sequence>
<dbReference type="Proteomes" id="UP000800036">
    <property type="component" value="Unassembled WGS sequence"/>
</dbReference>
<evidence type="ECO:0000313" key="1">
    <source>
        <dbReference type="EMBL" id="KAF1970411.1"/>
    </source>
</evidence>
<accession>A0A6A5UZI3</accession>
<proteinExistence type="predicted"/>
<gene>
    <name evidence="1" type="ORF">BU23DRAFT_570803</name>
</gene>
<keyword evidence="2" id="KW-1185">Reference proteome</keyword>
<reference evidence="1" key="1">
    <citation type="journal article" date="2020" name="Stud. Mycol.">
        <title>101 Dothideomycetes genomes: a test case for predicting lifestyles and emergence of pathogens.</title>
        <authorList>
            <person name="Haridas S."/>
            <person name="Albert R."/>
            <person name="Binder M."/>
            <person name="Bloem J."/>
            <person name="Labutti K."/>
            <person name="Salamov A."/>
            <person name="Andreopoulos B."/>
            <person name="Baker S."/>
            <person name="Barry K."/>
            <person name="Bills G."/>
            <person name="Bluhm B."/>
            <person name="Cannon C."/>
            <person name="Castanera R."/>
            <person name="Culley D."/>
            <person name="Daum C."/>
            <person name="Ezra D."/>
            <person name="Gonzalez J."/>
            <person name="Henrissat B."/>
            <person name="Kuo A."/>
            <person name="Liang C."/>
            <person name="Lipzen A."/>
            <person name="Lutzoni F."/>
            <person name="Magnuson J."/>
            <person name="Mondo S."/>
            <person name="Nolan M."/>
            <person name="Ohm R."/>
            <person name="Pangilinan J."/>
            <person name="Park H.-J."/>
            <person name="Ramirez L."/>
            <person name="Alfaro M."/>
            <person name="Sun H."/>
            <person name="Tritt A."/>
            <person name="Yoshinaga Y."/>
            <person name="Zwiers L.-H."/>
            <person name="Turgeon B."/>
            <person name="Goodwin S."/>
            <person name="Spatafora J."/>
            <person name="Crous P."/>
            <person name="Grigoriev I."/>
        </authorList>
    </citation>
    <scope>NUCLEOTIDE SEQUENCE</scope>
    <source>
        <strain evidence="1">CBS 107.79</strain>
    </source>
</reference>
<protein>
    <submittedName>
        <fullName evidence="1">Uncharacterized protein</fullName>
    </submittedName>
</protein>
<name>A0A6A5UZI3_9PLEO</name>
<dbReference type="AlphaFoldDB" id="A0A6A5UZI3"/>
<organism evidence="1 2">
    <name type="scientific">Bimuria novae-zelandiae CBS 107.79</name>
    <dbReference type="NCBI Taxonomy" id="1447943"/>
    <lineage>
        <taxon>Eukaryota</taxon>
        <taxon>Fungi</taxon>
        <taxon>Dikarya</taxon>
        <taxon>Ascomycota</taxon>
        <taxon>Pezizomycotina</taxon>
        <taxon>Dothideomycetes</taxon>
        <taxon>Pleosporomycetidae</taxon>
        <taxon>Pleosporales</taxon>
        <taxon>Massarineae</taxon>
        <taxon>Didymosphaeriaceae</taxon>
        <taxon>Bimuria</taxon>
    </lineage>
</organism>